<organism evidence="3 4">
    <name type="scientific">Gemmiger formicilis</name>
    <dbReference type="NCBI Taxonomy" id="745368"/>
    <lineage>
        <taxon>Bacteria</taxon>
        <taxon>Bacillati</taxon>
        <taxon>Bacillota</taxon>
        <taxon>Clostridia</taxon>
        <taxon>Eubacteriales</taxon>
        <taxon>Gemmiger</taxon>
    </lineage>
</organism>
<evidence type="ECO:0000256" key="1">
    <source>
        <dbReference type="SAM" id="SignalP"/>
    </source>
</evidence>
<gene>
    <name evidence="3" type="ORF">SAMN02745178_01982</name>
</gene>
<dbReference type="InterPro" id="IPR038174">
    <property type="entry name" value="Strep_pil_link_sf"/>
</dbReference>
<evidence type="ECO:0000259" key="2">
    <source>
        <dbReference type="Pfam" id="PF12892"/>
    </source>
</evidence>
<protein>
    <submittedName>
        <fullName evidence="3">Pilin isopeptide linkage domain-containing protein</fullName>
    </submittedName>
</protein>
<dbReference type="InterPro" id="IPR022464">
    <property type="entry name" value="Strep_pil_isopept_link"/>
</dbReference>
<proteinExistence type="predicted"/>
<dbReference type="NCBIfam" id="TIGR03786">
    <property type="entry name" value="strep_pil_rpt"/>
    <property type="match status" value="1"/>
</dbReference>
<evidence type="ECO:0000313" key="4">
    <source>
        <dbReference type="Proteomes" id="UP000190286"/>
    </source>
</evidence>
<sequence>MTFGKTALRCWLPAAALLLALLCPLPVAAARAGTAIPVSVRTDGAAADAVYTVELTPLDAAPVPVQRALTVKNGGTVYFTGFAFDEPGDYRYLIAERSGGAAHTTYDAHSYTVTVRVTGRPDGGLAAGLWAVRSGETAKADGVLFVNRYDPPETAAAAVTASAAAAGTRTVKAAAPAALPQTGDGFPVEALAAAFCASVIGFGTAWKRR</sequence>
<dbReference type="GeneID" id="93338432"/>
<dbReference type="Gene3D" id="2.60.40.3050">
    <property type="match status" value="1"/>
</dbReference>
<dbReference type="OrthoDB" id="1813748at2"/>
<dbReference type="STRING" id="745368.SAMN02745178_01982"/>
<name>A0A1T4XL73_9FIRM</name>
<dbReference type="Pfam" id="PF12892">
    <property type="entry name" value="FctA"/>
    <property type="match status" value="1"/>
</dbReference>
<feature type="domain" description="Streptococcal pilin isopeptide linkage" evidence="2">
    <location>
        <begin position="70"/>
        <end position="150"/>
    </location>
</feature>
<feature type="chain" id="PRO_5013160037" evidence="1">
    <location>
        <begin position="30"/>
        <end position="209"/>
    </location>
</feature>
<reference evidence="3 4" key="1">
    <citation type="submission" date="2017-02" db="EMBL/GenBank/DDBJ databases">
        <authorList>
            <person name="Peterson S.W."/>
        </authorList>
    </citation>
    <scope>NUCLEOTIDE SEQUENCE [LARGE SCALE GENOMIC DNA]</scope>
    <source>
        <strain evidence="3 4">ATCC 27749</strain>
    </source>
</reference>
<dbReference type="Proteomes" id="UP000190286">
    <property type="component" value="Unassembled WGS sequence"/>
</dbReference>
<accession>A0A1T4XL73</accession>
<dbReference type="EMBL" id="FUYF01000011">
    <property type="protein sequence ID" value="SKA89908.1"/>
    <property type="molecule type" value="Genomic_DNA"/>
</dbReference>
<keyword evidence="1" id="KW-0732">Signal</keyword>
<feature type="signal peptide" evidence="1">
    <location>
        <begin position="1"/>
        <end position="29"/>
    </location>
</feature>
<dbReference type="RefSeq" id="WP_078784880.1">
    <property type="nucleotide sequence ID" value="NZ_FUYF01000011.1"/>
</dbReference>
<dbReference type="AlphaFoldDB" id="A0A1T4XL73"/>
<keyword evidence="4" id="KW-1185">Reference proteome</keyword>
<evidence type="ECO:0000313" key="3">
    <source>
        <dbReference type="EMBL" id="SKA89908.1"/>
    </source>
</evidence>